<name>A0A1R2BGY5_9CILI</name>
<accession>A0A1R2BGY5</accession>
<dbReference type="Gene3D" id="1.25.10.10">
    <property type="entry name" value="Leucine-rich Repeat Variant"/>
    <property type="match status" value="1"/>
</dbReference>
<dbReference type="GO" id="GO:0005737">
    <property type="term" value="C:cytoplasm"/>
    <property type="evidence" value="ECO:0007669"/>
    <property type="project" value="UniProtKB-SubCell"/>
</dbReference>
<reference evidence="7 8" key="1">
    <citation type="submission" date="2016-11" db="EMBL/GenBank/DDBJ databases">
        <title>The macronuclear genome of Stentor coeruleus: a giant cell with tiny introns.</title>
        <authorList>
            <person name="Slabodnick M."/>
            <person name="Ruby J.G."/>
            <person name="Reiff S.B."/>
            <person name="Swart E.C."/>
            <person name="Gosai S."/>
            <person name="Prabakaran S."/>
            <person name="Witkowska E."/>
            <person name="Larue G.E."/>
            <person name="Fisher S."/>
            <person name="Freeman R.M."/>
            <person name="Gunawardena J."/>
            <person name="Chu W."/>
            <person name="Stover N.A."/>
            <person name="Gregory B.D."/>
            <person name="Nowacki M."/>
            <person name="Derisi J."/>
            <person name="Roy S.W."/>
            <person name="Marshall W.F."/>
            <person name="Sood P."/>
        </authorList>
    </citation>
    <scope>NUCLEOTIDE SEQUENCE [LARGE SCALE GENOMIC DNA]</scope>
    <source>
        <strain evidence="7">WM001</strain>
    </source>
</reference>
<evidence type="ECO:0000313" key="7">
    <source>
        <dbReference type="EMBL" id="OMJ76011.1"/>
    </source>
</evidence>
<keyword evidence="2" id="KW-0813">Transport</keyword>
<dbReference type="PANTHER" id="PTHR10527">
    <property type="entry name" value="IMPORTIN BETA"/>
    <property type="match status" value="1"/>
</dbReference>
<dbReference type="Pfam" id="PF25574">
    <property type="entry name" value="TPR_IMB1"/>
    <property type="match status" value="1"/>
</dbReference>
<keyword evidence="3" id="KW-0963">Cytoplasm</keyword>
<dbReference type="OrthoDB" id="10263328at2759"/>
<dbReference type="SUPFAM" id="SSF48371">
    <property type="entry name" value="ARM repeat"/>
    <property type="match status" value="1"/>
</dbReference>
<gene>
    <name evidence="7" type="ORF">SteCoe_24726</name>
</gene>
<dbReference type="PROSITE" id="PS50166">
    <property type="entry name" value="IMPORTIN_B_NT"/>
    <property type="match status" value="1"/>
</dbReference>
<evidence type="ECO:0000256" key="4">
    <source>
        <dbReference type="ARBA" id="ARBA00022737"/>
    </source>
</evidence>
<keyword evidence="5" id="KW-0653">Protein transport</keyword>
<proteinExistence type="predicted"/>
<evidence type="ECO:0000259" key="6">
    <source>
        <dbReference type="PROSITE" id="PS50166"/>
    </source>
</evidence>
<protein>
    <recommendedName>
        <fullName evidence="6">Importin N-terminal domain-containing protein</fullName>
    </recommendedName>
</protein>
<dbReference type="InterPro" id="IPR001494">
    <property type="entry name" value="Importin-beta_N"/>
</dbReference>
<dbReference type="InterPro" id="IPR040122">
    <property type="entry name" value="Importin_beta"/>
</dbReference>
<dbReference type="GO" id="GO:0006606">
    <property type="term" value="P:protein import into nucleus"/>
    <property type="evidence" value="ECO:0007669"/>
    <property type="project" value="InterPro"/>
</dbReference>
<dbReference type="InterPro" id="IPR058584">
    <property type="entry name" value="IMB1_TNPO1-like_TPR"/>
</dbReference>
<keyword evidence="4" id="KW-0677">Repeat</keyword>
<comment type="caution">
    <text evidence="7">The sequence shown here is derived from an EMBL/GenBank/DDBJ whole genome shotgun (WGS) entry which is preliminary data.</text>
</comment>
<evidence type="ECO:0000256" key="5">
    <source>
        <dbReference type="ARBA" id="ARBA00022927"/>
    </source>
</evidence>
<evidence type="ECO:0000256" key="2">
    <source>
        <dbReference type="ARBA" id="ARBA00022448"/>
    </source>
</evidence>
<feature type="domain" description="Importin N-terminal" evidence="6">
    <location>
        <begin position="22"/>
        <end position="100"/>
    </location>
</feature>
<comment type="subcellular location">
    <subcellularLocation>
        <location evidence="1">Cytoplasm</location>
    </subcellularLocation>
</comment>
<evidence type="ECO:0000256" key="1">
    <source>
        <dbReference type="ARBA" id="ARBA00004496"/>
    </source>
</evidence>
<dbReference type="EMBL" id="MPUH01000657">
    <property type="protein sequence ID" value="OMJ76011.1"/>
    <property type="molecule type" value="Genomic_DNA"/>
</dbReference>
<dbReference type="InterPro" id="IPR011989">
    <property type="entry name" value="ARM-like"/>
</dbReference>
<dbReference type="Proteomes" id="UP000187209">
    <property type="component" value="Unassembled WGS sequence"/>
</dbReference>
<sequence length="833" mass="93785">MSSLTQALYSANSLDQSTRDISLRTLTQLSHADPVAYLLNLSDELGNNALPYPTRQLAGLMIKNCLINATNDPLLENIWDRLTPQMKFKVRNNTLGSLASEDKNIRMASSQAVATIACLDISQGQWLEVLDILITNSTNLNNIFKISALRTLGYICDGLNSKQIDRKNANAILTAIATNLDQKVTDVEIKTIALKAFRNSLKFISQNMQNEIERNLIINLLCNCCQDANIQIRIDSMMILCDIMGVYYDDIQTNLNQLGILTYEIIKNDHEDVAKYAVEFWNQAADEEVERLKFENKPYRKYMETAVASLIPLLLEKVHLINEDLDDWTLYKSCASTLGCIAAIIKDKILDYIGNYIGNNLVSDDWHYRAAAALIIGSIAESLNDSVLLVNVVYRNLLKLASDSNKNVRQTASWTISKICEYHIEAVYNSKNINDTLVHVFEGLKDIPKICIHVCWTIVGIFSYEGYREVFNDQNLRIVLDNLLLAAGRSDIKSLGNELVIAVWASIIKIFEEISDVFNGIAIEKLDIFLNNLNNTINVPDSMILQSQICSVFHAIFGKTPTGSITEEVANSFVMIIIKIFTARGTVFEEGLQAIGTLADNLELRFDKYTSVIIPFVNWSLDCNISSICRSALILTGDLTRALGERFASYLNDVLQKIFNVFTNQQLEFDTKIRAIETLTDIGAYCIRQFIPYLPNVMKFINEASAHSLDFNLEKNNPEFVEYLIELREAILNFYIGITNGFYGSKNADILYEYLPEMIKYGLTILQSPFSQSSDFLGSFIGFIGDIAKIYGSKAALFLKIPEIIQLIEINKNSEVQFISETAVYADTNLQII</sequence>
<dbReference type="InterPro" id="IPR016024">
    <property type="entry name" value="ARM-type_fold"/>
</dbReference>
<dbReference type="Pfam" id="PF13513">
    <property type="entry name" value="HEAT_EZ"/>
    <property type="match status" value="1"/>
</dbReference>
<evidence type="ECO:0000313" key="8">
    <source>
        <dbReference type="Proteomes" id="UP000187209"/>
    </source>
</evidence>
<dbReference type="GO" id="GO:0031267">
    <property type="term" value="F:small GTPase binding"/>
    <property type="evidence" value="ECO:0007669"/>
    <property type="project" value="InterPro"/>
</dbReference>
<evidence type="ECO:0000256" key="3">
    <source>
        <dbReference type="ARBA" id="ARBA00022490"/>
    </source>
</evidence>
<dbReference type="AlphaFoldDB" id="A0A1R2BGY5"/>
<organism evidence="7 8">
    <name type="scientific">Stentor coeruleus</name>
    <dbReference type="NCBI Taxonomy" id="5963"/>
    <lineage>
        <taxon>Eukaryota</taxon>
        <taxon>Sar</taxon>
        <taxon>Alveolata</taxon>
        <taxon>Ciliophora</taxon>
        <taxon>Postciliodesmatophora</taxon>
        <taxon>Heterotrichea</taxon>
        <taxon>Heterotrichida</taxon>
        <taxon>Stentoridae</taxon>
        <taxon>Stentor</taxon>
    </lineage>
</organism>
<keyword evidence="8" id="KW-1185">Reference proteome</keyword>